<dbReference type="AlphaFoldDB" id="A0A7J6DD10"/>
<dbReference type="EMBL" id="JAAMOB010000002">
    <property type="protein sequence ID" value="KAF4117021.1"/>
    <property type="molecule type" value="Genomic_DNA"/>
</dbReference>
<protein>
    <submittedName>
        <fullName evidence="1">Uncharacterized protein</fullName>
    </submittedName>
</protein>
<name>A0A7J6DD10_9TELE</name>
<dbReference type="Proteomes" id="UP000579812">
    <property type="component" value="Unassembled WGS sequence"/>
</dbReference>
<sequence length="140" mass="14966">MILLPLLTGSAPDWRSAGGRVTSSGRDALVLQAALSPSVLNPSQQGSPRTSPQLSLCPPYDDLFRVLEAGVKTFLVDIGDCPKQVLVDRLKPAHGDLDQPMVLVAAPRRGYPAFTRCRSHDPSVAAPASRLKIKKTDPSV</sequence>
<evidence type="ECO:0000313" key="1">
    <source>
        <dbReference type="EMBL" id="KAF4117021.1"/>
    </source>
</evidence>
<evidence type="ECO:0000313" key="2">
    <source>
        <dbReference type="Proteomes" id="UP000579812"/>
    </source>
</evidence>
<proteinExistence type="predicted"/>
<comment type="caution">
    <text evidence="1">The sequence shown here is derived from an EMBL/GenBank/DDBJ whole genome shotgun (WGS) entry which is preliminary data.</text>
</comment>
<keyword evidence="2" id="KW-1185">Reference proteome</keyword>
<reference evidence="1 2" key="1">
    <citation type="submission" date="2020-04" db="EMBL/GenBank/DDBJ databases">
        <title>Chromosome-level genome assembly of a cyprinid fish Onychostoma macrolepis by integration of Nanopore Sequencing, Bionano and Hi-C technology.</title>
        <authorList>
            <person name="Wang D."/>
        </authorList>
    </citation>
    <scope>NUCLEOTIDE SEQUENCE [LARGE SCALE GENOMIC DNA]</scope>
    <source>
        <strain evidence="1">SWU-2019</strain>
        <tissue evidence="1">Muscle</tissue>
    </source>
</reference>
<gene>
    <name evidence="1" type="ORF">G5714_001574</name>
</gene>
<organism evidence="1 2">
    <name type="scientific">Onychostoma macrolepis</name>
    <dbReference type="NCBI Taxonomy" id="369639"/>
    <lineage>
        <taxon>Eukaryota</taxon>
        <taxon>Metazoa</taxon>
        <taxon>Chordata</taxon>
        <taxon>Craniata</taxon>
        <taxon>Vertebrata</taxon>
        <taxon>Euteleostomi</taxon>
        <taxon>Actinopterygii</taxon>
        <taxon>Neopterygii</taxon>
        <taxon>Teleostei</taxon>
        <taxon>Ostariophysi</taxon>
        <taxon>Cypriniformes</taxon>
        <taxon>Cyprinidae</taxon>
        <taxon>Acrossocheilinae</taxon>
        <taxon>Onychostoma</taxon>
    </lineage>
</organism>
<accession>A0A7J6DD10</accession>